<evidence type="ECO:0008006" key="3">
    <source>
        <dbReference type="Google" id="ProtNLM"/>
    </source>
</evidence>
<comment type="caution">
    <text evidence="1">The sequence shown here is derived from an EMBL/GenBank/DDBJ whole genome shotgun (WGS) entry which is preliminary data.</text>
</comment>
<dbReference type="Gene3D" id="3.30.420.10">
    <property type="entry name" value="Ribonuclease H-like superfamily/Ribonuclease H"/>
    <property type="match status" value="1"/>
</dbReference>
<keyword evidence="2" id="KW-1185">Reference proteome</keyword>
<dbReference type="AlphaFoldDB" id="A0A164Z7U2"/>
<dbReference type="Proteomes" id="UP000076858">
    <property type="component" value="Unassembled WGS sequence"/>
</dbReference>
<dbReference type="OrthoDB" id="6383810at2759"/>
<name>A0A164Z7U2_9CRUS</name>
<dbReference type="GO" id="GO:0003676">
    <property type="term" value="F:nucleic acid binding"/>
    <property type="evidence" value="ECO:0007669"/>
    <property type="project" value="InterPro"/>
</dbReference>
<dbReference type="EMBL" id="LRGB01000767">
    <property type="protein sequence ID" value="KZS16050.1"/>
    <property type="molecule type" value="Genomic_DNA"/>
</dbReference>
<reference evidence="1 2" key="1">
    <citation type="submission" date="2016-03" db="EMBL/GenBank/DDBJ databases">
        <title>EvidentialGene: Evidence-directed Construction of Genes on Genomes.</title>
        <authorList>
            <person name="Gilbert D.G."/>
            <person name="Choi J.-H."/>
            <person name="Mockaitis K."/>
            <person name="Colbourne J."/>
            <person name="Pfrender M."/>
        </authorList>
    </citation>
    <scope>NUCLEOTIDE SEQUENCE [LARGE SCALE GENOMIC DNA]</scope>
    <source>
        <strain evidence="1 2">Xinb3</strain>
        <tissue evidence="1">Complete organism</tissue>
    </source>
</reference>
<sequence>MKKSPPHCQSFLRVAQWPISASQREERVIFALKFRENAIPFWLSKVYINEHRYKFDSKGEISSYFGTERTNIANSVPVVACISKPNDDVSFNIIRKVNMRIDSQQYVAFLEEVMASYPRVDPISIVHNKYPVHHSLKVKKWLGDNIKIYFERVRC</sequence>
<dbReference type="InterPro" id="IPR036397">
    <property type="entry name" value="RNaseH_sf"/>
</dbReference>
<evidence type="ECO:0000313" key="1">
    <source>
        <dbReference type="EMBL" id="KZS16050.1"/>
    </source>
</evidence>
<protein>
    <recommendedName>
        <fullName evidence="3">Tc1-like transposase DDE domain-containing protein</fullName>
    </recommendedName>
</protein>
<organism evidence="1 2">
    <name type="scientific">Daphnia magna</name>
    <dbReference type="NCBI Taxonomy" id="35525"/>
    <lineage>
        <taxon>Eukaryota</taxon>
        <taxon>Metazoa</taxon>
        <taxon>Ecdysozoa</taxon>
        <taxon>Arthropoda</taxon>
        <taxon>Crustacea</taxon>
        <taxon>Branchiopoda</taxon>
        <taxon>Diplostraca</taxon>
        <taxon>Cladocera</taxon>
        <taxon>Anomopoda</taxon>
        <taxon>Daphniidae</taxon>
        <taxon>Daphnia</taxon>
    </lineage>
</organism>
<proteinExistence type="predicted"/>
<gene>
    <name evidence="1" type="ORF">APZ42_018271</name>
</gene>
<accession>A0A164Z7U2</accession>
<evidence type="ECO:0000313" key="2">
    <source>
        <dbReference type="Proteomes" id="UP000076858"/>
    </source>
</evidence>